<keyword evidence="2" id="KW-0812">Transmembrane</keyword>
<sequence>MAFYWIYVVEAAMILHAFMMFLYGIDYAKMYQLPKAEDQMRARILCDLLQTPPSKRFERILDLCFFLVSNENEKEMLHLPNEVLSEIYQHLEKRIRRERLLEEEPKRFMVLTEKEFKRYKSSESSWDSGSTEEILKSWDIPTVERPMGLEKEIERVQKRIKDHKNSKEDTDKEGVGEMLSGEASLTRMEMSDNVDLEKGL</sequence>
<keyword evidence="2" id="KW-0472">Membrane</keyword>
<gene>
    <name evidence="3" type="ORF">SCLTRI_LOCUS4541</name>
</gene>
<feature type="region of interest" description="Disordered" evidence="1">
    <location>
        <begin position="160"/>
        <end position="200"/>
    </location>
</feature>
<dbReference type="AlphaFoldDB" id="A0A8H2VU13"/>
<evidence type="ECO:0000313" key="3">
    <source>
        <dbReference type="EMBL" id="CAD6444749.1"/>
    </source>
</evidence>
<feature type="transmembrane region" description="Helical" evidence="2">
    <location>
        <begin position="6"/>
        <end position="25"/>
    </location>
</feature>
<feature type="compositionally biased region" description="Basic and acidic residues" evidence="1">
    <location>
        <begin position="160"/>
        <end position="175"/>
    </location>
</feature>
<dbReference type="EMBL" id="CAJHIA010000012">
    <property type="protein sequence ID" value="CAD6444749.1"/>
    <property type="molecule type" value="Genomic_DNA"/>
</dbReference>
<comment type="caution">
    <text evidence="3">The sequence shown here is derived from an EMBL/GenBank/DDBJ whole genome shotgun (WGS) entry which is preliminary data.</text>
</comment>
<protein>
    <submittedName>
        <fullName evidence="3">Daea444e-5cff-4357-96e5-4c0edaa53f1a</fullName>
    </submittedName>
</protein>
<accession>A0A8H2VU13</accession>
<keyword evidence="2" id="KW-1133">Transmembrane helix</keyword>
<reference evidence="3" key="1">
    <citation type="submission" date="2020-10" db="EMBL/GenBank/DDBJ databases">
        <authorList>
            <person name="Kusch S."/>
        </authorList>
    </citation>
    <scope>NUCLEOTIDE SEQUENCE</scope>
    <source>
        <strain evidence="3">SwB9</strain>
    </source>
</reference>
<evidence type="ECO:0000256" key="2">
    <source>
        <dbReference type="SAM" id="Phobius"/>
    </source>
</evidence>
<name>A0A8H2VU13_9HELO</name>
<evidence type="ECO:0000313" key="4">
    <source>
        <dbReference type="Proteomes" id="UP000624404"/>
    </source>
</evidence>
<dbReference type="OrthoDB" id="3538299at2759"/>
<dbReference type="Proteomes" id="UP000624404">
    <property type="component" value="Unassembled WGS sequence"/>
</dbReference>
<keyword evidence="4" id="KW-1185">Reference proteome</keyword>
<organism evidence="3 4">
    <name type="scientific">Sclerotinia trifoliorum</name>
    <dbReference type="NCBI Taxonomy" id="28548"/>
    <lineage>
        <taxon>Eukaryota</taxon>
        <taxon>Fungi</taxon>
        <taxon>Dikarya</taxon>
        <taxon>Ascomycota</taxon>
        <taxon>Pezizomycotina</taxon>
        <taxon>Leotiomycetes</taxon>
        <taxon>Helotiales</taxon>
        <taxon>Sclerotiniaceae</taxon>
        <taxon>Sclerotinia</taxon>
    </lineage>
</organism>
<proteinExistence type="predicted"/>
<evidence type="ECO:0000256" key="1">
    <source>
        <dbReference type="SAM" id="MobiDB-lite"/>
    </source>
</evidence>